<dbReference type="InterPro" id="IPR050482">
    <property type="entry name" value="Sensor_HK_TwoCompSys"/>
</dbReference>
<dbReference type="SUPFAM" id="SSF55874">
    <property type="entry name" value="ATPase domain of HSP90 chaperone/DNA topoisomerase II/histidine kinase"/>
    <property type="match status" value="1"/>
</dbReference>
<protein>
    <recommendedName>
        <fullName evidence="2">histidine kinase</fullName>
        <ecNumber evidence="2">2.7.13.3</ecNumber>
    </recommendedName>
</protein>
<keyword evidence="9" id="KW-1133">Transmembrane helix</keyword>
<evidence type="ECO:0000259" key="10">
    <source>
        <dbReference type="Pfam" id="PF07730"/>
    </source>
</evidence>
<keyword evidence="4" id="KW-0808">Transferase</keyword>
<keyword evidence="9" id="KW-0472">Membrane</keyword>
<feature type="domain" description="Signal transduction histidine kinase subgroup 3 dimerisation and phosphoacceptor" evidence="10">
    <location>
        <begin position="177"/>
        <end position="242"/>
    </location>
</feature>
<name>A0A429XA49_SIMTE</name>
<reference evidence="12 13" key="1">
    <citation type="submission" date="2018-12" db="EMBL/GenBank/DDBJ databases">
        <authorList>
            <person name="Sun L."/>
            <person name="Chen Z."/>
        </authorList>
    </citation>
    <scope>NUCLEOTIDE SEQUENCE [LARGE SCALE GENOMIC DNA]</scope>
    <source>
        <strain evidence="12 13">LMG 29736</strain>
    </source>
</reference>
<evidence type="ECO:0000256" key="2">
    <source>
        <dbReference type="ARBA" id="ARBA00012438"/>
    </source>
</evidence>
<evidence type="ECO:0000256" key="3">
    <source>
        <dbReference type="ARBA" id="ARBA00022553"/>
    </source>
</evidence>
<keyword evidence="5" id="KW-0547">Nucleotide-binding</keyword>
<evidence type="ECO:0000256" key="4">
    <source>
        <dbReference type="ARBA" id="ARBA00022679"/>
    </source>
</evidence>
<dbReference type="InterPro" id="IPR036890">
    <property type="entry name" value="HATPase_C_sf"/>
</dbReference>
<reference evidence="11 14" key="2">
    <citation type="submission" date="2021-03" db="EMBL/GenBank/DDBJ databases">
        <title>Antimicrobial resistance genes in bacteria isolated from Japanese honey, and their potential for conferring macrolide and lincosamide resistance in the American foulbrood pathogen Paenibacillus larvae.</title>
        <authorList>
            <person name="Okamoto M."/>
            <person name="Kumagai M."/>
            <person name="Kanamori H."/>
            <person name="Takamatsu D."/>
        </authorList>
    </citation>
    <scope>NUCLEOTIDE SEQUENCE [LARGE SCALE GENOMIC DNA]</scope>
    <source>
        <strain evidence="11 14">J6TS1</strain>
    </source>
</reference>
<evidence type="ECO:0000313" key="14">
    <source>
        <dbReference type="Proteomes" id="UP000680670"/>
    </source>
</evidence>
<keyword evidence="8" id="KW-0902">Two-component regulatory system</keyword>
<feature type="transmembrane region" description="Helical" evidence="9">
    <location>
        <begin position="28"/>
        <end position="48"/>
    </location>
</feature>
<sequence length="369" mass="42252">MERWTIINKLILIFYIALVLVSEDVQGIPWAVFLLLIYLCINICSHLFTQRVLMTLFLLASMTTSIIGGIYVYPLFFFLLPLSIVELLGMWKTPKILSFILAVIPVFYIQSEIQAQYVLVMIYTFLTYTMSMIFHERHMEKESQVDVLHMKQQKLLKQINENDAYLKQSAYMLKLEERNRISQEIHDTIGHSITGALIQMEAAKRLMVEDRKKATELLQNAIGITQDGIDSIRLTLKNMKPPIEQVGINRLKLYIDEFAAKHNKRTVLTYNGNMDWITPIQWKIIQENVTEALTNSLKYAWGSTQISIDVQVLNKLIKVEVKDNGKGAEKIEKGLGIIGMEERTAAIDGKIIIDGSNGFTVTTLLPVHQ</sequence>
<keyword evidence="6 12" id="KW-0418">Kinase</keyword>
<keyword evidence="3" id="KW-0597">Phosphoprotein</keyword>
<comment type="caution">
    <text evidence="12">The sequence shown here is derived from an EMBL/GenBank/DDBJ whole genome shotgun (WGS) entry which is preliminary data.</text>
</comment>
<evidence type="ECO:0000256" key="8">
    <source>
        <dbReference type="ARBA" id="ARBA00023012"/>
    </source>
</evidence>
<evidence type="ECO:0000256" key="6">
    <source>
        <dbReference type="ARBA" id="ARBA00022777"/>
    </source>
</evidence>
<dbReference type="PANTHER" id="PTHR24421">
    <property type="entry name" value="NITRATE/NITRITE SENSOR PROTEIN NARX-RELATED"/>
    <property type="match status" value="1"/>
</dbReference>
<accession>A0A429XA49</accession>
<evidence type="ECO:0000313" key="12">
    <source>
        <dbReference type="EMBL" id="RST60280.1"/>
    </source>
</evidence>
<dbReference type="Pfam" id="PF07730">
    <property type="entry name" value="HisKA_3"/>
    <property type="match status" value="1"/>
</dbReference>
<dbReference type="EMBL" id="QYTW02000005">
    <property type="protein sequence ID" value="RST60280.1"/>
    <property type="molecule type" value="Genomic_DNA"/>
</dbReference>
<feature type="transmembrane region" description="Helical" evidence="9">
    <location>
        <begin position="115"/>
        <end position="134"/>
    </location>
</feature>
<dbReference type="GO" id="GO:0016020">
    <property type="term" value="C:membrane"/>
    <property type="evidence" value="ECO:0007669"/>
    <property type="project" value="InterPro"/>
</dbReference>
<dbReference type="Gene3D" id="1.20.5.1930">
    <property type="match status" value="1"/>
</dbReference>
<evidence type="ECO:0000256" key="9">
    <source>
        <dbReference type="SAM" id="Phobius"/>
    </source>
</evidence>
<keyword evidence="14" id="KW-1185">Reference proteome</keyword>
<evidence type="ECO:0000256" key="1">
    <source>
        <dbReference type="ARBA" id="ARBA00000085"/>
    </source>
</evidence>
<dbReference type="EC" id="2.7.13.3" evidence="2"/>
<dbReference type="EMBL" id="BORJ01000011">
    <property type="protein sequence ID" value="GIN97899.1"/>
    <property type="molecule type" value="Genomic_DNA"/>
</dbReference>
<dbReference type="GO" id="GO:0046983">
    <property type="term" value="F:protein dimerization activity"/>
    <property type="evidence" value="ECO:0007669"/>
    <property type="project" value="InterPro"/>
</dbReference>
<evidence type="ECO:0000256" key="7">
    <source>
        <dbReference type="ARBA" id="ARBA00022840"/>
    </source>
</evidence>
<dbReference type="Proteomes" id="UP000680670">
    <property type="component" value="Unassembled WGS sequence"/>
</dbReference>
<dbReference type="GO" id="GO:0000155">
    <property type="term" value="F:phosphorelay sensor kinase activity"/>
    <property type="evidence" value="ECO:0007669"/>
    <property type="project" value="InterPro"/>
</dbReference>
<dbReference type="InterPro" id="IPR011712">
    <property type="entry name" value="Sig_transdc_His_kin_sub3_dim/P"/>
</dbReference>
<dbReference type="OrthoDB" id="199946at2"/>
<keyword evidence="9" id="KW-0812">Transmembrane</keyword>
<dbReference type="Proteomes" id="UP000287296">
    <property type="component" value="Unassembled WGS sequence"/>
</dbReference>
<feature type="transmembrane region" description="Helical" evidence="9">
    <location>
        <begin position="54"/>
        <end position="80"/>
    </location>
</feature>
<proteinExistence type="predicted"/>
<dbReference type="PANTHER" id="PTHR24421:SF10">
    <property type="entry name" value="NITRATE_NITRITE SENSOR PROTEIN NARQ"/>
    <property type="match status" value="1"/>
</dbReference>
<feature type="transmembrane region" description="Helical" evidence="9">
    <location>
        <begin position="92"/>
        <end position="109"/>
    </location>
</feature>
<dbReference type="RefSeq" id="WP_120117597.1">
    <property type="nucleotide sequence ID" value="NZ_BORJ01000011.1"/>
</dbReference>
<evidence type="ECO:0000313" key="13">
    <source>
        <dbReference type="Proteomes" id="UP000287296"/>
    </source>
</evidence>
<gene>
    <name evidence="12" type="ORF">D5F11_007470</name>
    <name evidence="11" type="ORF">J6TS1_37690</name>
</gene>
<dbReference type="Gene3D" id="3.30.565.10">
    <property type="entry name" value="Histidine kinase-like ATPase, C-terminal domain"/>
    <property type="match status" value="1"/>
</dbReference>
<dbReference type="CDD" id="cd16917">
    <property type="entry name" value="HATPase_UhpB-NarQ-NarX-like"/>
    <property type="match status" value="1"/>
</dbReference>
<keyword evidence="7" id="KW-0067">ATP-binding</keyword>
<feature type="transmembrane region" description="Helical" evidence="9">
    <location>
        <begin position="6"/>
        <end position="21"/>
    </location>
</feature>
<comment type="catalytic activity">
    <reaction evidence="1">
        <text>ATP + protein L-histidine = ADP + protein N-phospho-L-histidine.</text>
        <dbReference type="EC" id="2.7.13.3"/>
    </reaction>
</comment>
<dbReference type="GO" id="GO:0005524">
    <property type="term" value="F:ATP binding"/>
    <property type="evidence" value="ECO:0007669"/>
    <property type="project" value="UniProtKB-KW"/>
</dbReference>
<dbReference type="AlphaFoldDB" id="A0A429XA49"/>
<evidence type="ECO:0000313" key="11">
    <source>
        <dbReference type="EMBL" id="GIN97899.1"/>
    </source>
</evidence>
<organism evidence="12 13">
    <name type="scientific">Siminovitchia terrae</name>
    <name type="common">Bacillus terrae</name>
    <dbReference type="NCBI Taxonomy" id="1914933"/>
    <lineage>
        <taxon>Bacteria</taxon>
        <taxon>Bacillati</taxon>
        <taxon>Bacillota</taxon>
        <taxon>Bacilli</taxon>
        <taxon>Bacillales</taxon>
        <taxon>Bacillaceae</taxon>
        <taxon>Siminovitchia</taxon>
    </lineage>
</organism>
<evidence type="ECO:0000256" key="5">
    <source>
        <dbReference type="ARBA" id="ARBA00022741"/>
    </source>
</evidence>